<dbReference type="EMBL" id="AP027732">
    <property type="protein sequence ID" value="BDZ48656.1"/>
    <property type="molecule type" value="Genomic_DNA"/>
</dbReference>
<keyword evidence="2" id="KW-1185">Reference proteome</keyword>
<reference evidence="2" key="1">
    <citation type="journal article" date="2019" name="Int. J. Syst. Evol. Microbiol.">
        <title>The Global Catalogue of Microorganisms (GCM) 10K type strain sequencing project: providing services to taxonomists for standard genome sequencing and annotation.</title>
        <authorList>
            <consortium name="The Broad Institute Genomics Platform"/>
            <consortium name="The Broad Institute Genome Sequencing Center for Infectious Disease"/>
            <person name="Wu L."/>
            <person name="Ma J."/>
        </authorList>
    </citation>
    <scope>NUCLEOTIDE SEQUENCE [LARGE SCALE GENOMIC DNA]</scope>
    <source>
        <strain evidence="2">NBRC 108728</strain>
    </source>
</reference>
<name>A0ABM8GJU9_9MICO</name>
<evidence type="ECO:0000313" key="2">
    <source>
        <dbReference type="Proteomes" id="UP001321486"/>
    </source>
</evidence>
<sequence length="124" mass="13028">MTDKPQPSINTLGITSGKTVRLIGATPEIHDALAPFTEGATVTTLASESADVGIIVVQDDADLRERLFTELEGLMGATHVWILTQSDTGPDLATIKAAADLVSWRSGAPESLGLDLTAVRLSRS</sequence>
<evidence type="ECO:0000313" key="1">
    <source>
        <dbReference type="EMBL" id="BDZ48656.1"/>
    </source>
</evidence>
<organism evidence="1 2">
    <name type="scientific">Frondihabitans sucicola</name>
    <dbReference type="NCBI Taxonomy" id="1268041"/>
    <lineage>
        <taxon>Bacteria</taxon>
        <taxon>Bacillati</taxon>
        <taxon>Actinomycetota</taxon>
        <taxon>Actinomycetes</taxon>
        <taxon>Micrococcales</taxon>
        <taxon>Microbacteriaceae</taxon>
        <taxon>Frondihabitans</taxon>
    </lineage>
</organism>
<dbReference type="Proteomes" id="UP001321486">
    <property type="component" value="Chromosome"/>
</dbReference>
<proteinExistence type="predicted"/>
<protein>
    <submittedName>
        <fullName evidence="1">Uncharacterized protein</fullName>
    </submittedName>
</protein>
<dbReference type="RefSeq" id="WP_286345610.1">
    <property type="nucleotide sequence ID" value="NZ_AP027732.1"/>
</dbReference>
<accession>A0ABM8GJU9</accession>
<gene>
    <name evidence="1" type="ORF">GCM10025867_08970</name>
</gene>